<sequence length="374" mass="42378">MPEATFDLLLSDDLPAGFSLDDEPFDNVIYADSLPVDNMTGWLFGHTVVELCTAVKGFGAEAIFERFNADKVIYFDPDMAVFSRLDELCRELDSASVILTPHQTEPETSIEAIMDNEMASLIYGVFNLGFVGIRNSEEGRRFSRWWTSRLHTFCHDDLVRGLFTDQRWVNLAPCFFDDLKVLRSPAFNVATWNISTRQVDGTFEDGFTVNGEPLGFYHFSGFDSGDQEKMLNKYASGNKALFALRNWYIEQCQGYGQEQLGKLPYKYAHYDDGTPISKNARLLYRSRIDLQQAFPDPFSTQDKGGYKQWYEANCPDNPLEFTSIQISPSAPVSKVIGDMGAYFDYLSCSPKAGAAWRRMALKGVATVFRFVARR</sequence>
<dbReference type="InterPro" id="IPR029044">
    <property type="entry name" value="Nucleotide-diphossugar_trans"/>
</dbReference>
<dbReference type="SUPFAM" id="SSF53448">
    <property type="entry name" value="Nucleotide-diphospho-sugar transferases"/>
    <property type="match status" value="1"/>
</dbReference>
<dbReference type="Proteomes" id="UP000538931">
    <property type="component" value="Unassembled WGS sequence"/>
</dbReference>
<gene>
    <name evidence="1" type="ORF">H1S06_01255</name>
</gene>
<keyword evidence="2" id="KW-1185">Reference proteome</keyword>
<evidence type="ECO:0000313" key="1">
    <source>
        <dbReference type="EMBL" id="MBA4500995.1"/>
    </source>
</evidence>
<name>A0A7W1WVH9_9GAMM</name>
<protein>
    <submittedName>
        <fullName evidence="1">Glycosyl transferase</fullName>
    </submittedName>
</protein>
<keyword evidence="1" id="KW-0808">Transferase</keyword>
<organism evidence="1 2">
    <name type="scientific">Marinobacterium marinum</name>
    <dbReference type="NCBI Taxonomy" id="2756129"/>
    <lineage>
        <taxon>Bacteria</taxon>
        <taxon>Pseudomonadati</taxon>
        <taxon>Pseudomonadota</taxon>
        <taxon>Gammaproteobacteria</taxon>
        <taxon>Oceanospirillales</taxon>
        <taxon>Oceanospirillaceae</taxon>
        <taxon>Marinobacterium</taxon>
    </lineage>
</organism>
<proteinExistence type="predicted"/>
<dbReference type="Gene3D" id="3.90.550.10">
    <property type="entry name" value="Spore Coat Polysaccharide Biosynthesis Protein SpsA, Chain A"/>
    <property type="match status" value="1"/>
</dbReference>
<dbReference type="RefSeq" id="WP_181736460.1">
    <property type="nucleotide sequence ID" value="NZ_JACEMT010000031.1"/>
</dbReference>
<dbReference type="EMBL" id="JACEMT010000031">
    <property type="protein sequence ID" value="MBA4500995.1"/>
    <property type="molecule type" value="Genomic_DNA"/>
</dbReference>
<dbReference type="AlphaFoldDB" id="A0A7W1WVH9"/>
<reference evidence="1 2" key="1">
    <citation type="submission" date="2020-07" db="EMBL/GenBank/DDBJ databases">
        <title>Bacterium isolated from marien macroalgae.</title>
        <authorList>
            <person name="Zhu K."/>
            <person name="Lu D."/>
            <person name="Du Z."/>
        </authorList>
    </citation>
    <scope>NUCLEOTIDE SEQUENCE [LARGE SCALE GENOMIC DNA]</scope>
    <source>
        <strain evidence="1 2">3-1745</strain>
    </source>
</reference>
<comment type="caution">
    <text evidence="1">The sequence shown here is derived from an EMBL/GenBank/DDBJ whole genome shotgun (WGS) entry which is preliminary data.</text>
</comment>
<evidence type="ECO:0000313" key="2">
    <source>
        <dbReference type="Proteomes" id="UP000538931"/>
    </source>
</evidence>
<accession>A0A7W1WVH9</accession>
<dbReference type="GO" id="GO:0016740">
    <property type="term" value="F:transferase activity"/>
    <property type="evidence" value="ECO:0007669"/>
    <property type="project" value="UniProtKB-KW"/>
</dbReference>